<dbReference type="SMART" id="SM00052">
    <property type="entry name" value="EAL"/>
    <property type="match status" value="1"/>
</dbReference>
<dbReference type="PROSITE" id="PS51833">
    <property type="entry name" value="HDOD"/>
    <property type="match status" value="1"/>
</dbReference>
<dbReference type="PANTHER" id="PTHR33525">
    <property type="match status" value="1"/>
</dbReference>
<dbReference type="AlphaFoldDB" id="A0A250KVB6"/>
<organism evidence="3 4">
    <name type="scientific">Methylocaldum marinum</name>
    <dbReference type="NCBI Taxonomy" id="1432792"/>
    <lineage>
        <taxon>Bacteria</taxon>
        <taxon>Pseudomonadati</taxon>
        <taxon>Pseudomonadota</taxon>
        <taxon>Gammaproteobacteria</taxon>
        <taxon>Methylococcales</taxon>
        <taxon>Methylococcaceae</taxon>
        <taxon>Methylocaldum</taxon>
    </lineage>
</organism>
<proteinExistence type="predicted"/>
<dbReference type="InterPro" id="IPR013976">
    <property type="entry name" value="HDOD"/>
</dbReference>
<dbReference type="SUPFAM" id="SSF141868">
    <property type="entry name" value="EAL domain-like"/>
    <property type="match status" value="1"/>
</dbReference>
<dbReference type="InterPro" id="IPR014408">
    <property type="entry name" value="dGMP_Pdiesterase_EAL/HD-GYP"/>
</dbReference>
<evidence type="ECO:0000313" key="3">
    <source>
        <dbReference type="EMBL" id="BBA35590.1"/>
    </source>
</evidence>
<keyword evidence="4" id="KW-1185">Reference proteome</keyword>
<name>A0A250KVB6_9GAMM</name>
<gene>
    <name evidence="3" type="ORF">sS8_3653</name>
</gene>
<dbReference type="Gene3D" id="1.10.3210.10">
    <property type="entry name" value="Hypothetical protein af1432"/>
    <property type="match status" value="1"/>
</dbReference>
<feature type="domain" description="EAL" evidence="1">
    <location>
        <begin position="1"/>
        <end position="209"/>
    </location>
</feature>
<dbReference type="Pfam" id="PF00563">
    <property type="entry name" value="EAL"/>
    <property type="match status" value="1"/>
</dbReference>
<dbReference type="Proteomes" id="UP000266313">
    <property type="component" value="Chromosome"/>
</dbReference>
<dbReference type="PROSITE" id="PS50883">
    <property type="entry name" value="EAL"/>
    <property type="match status" value="1"/>
</dbReference>
<dbReference type="InterPro" id="IPR001633">
    <property type="entry name" value="EAL_dom"/>
</dbReference>
<dbReference type="KEGG" id="mmai:sS8_3653"/>
<sequence length="405" mass="45758">MIIVQNDFLIGRQQIFDGDLRVFAYELLFRDINGNSVETFGPTAASNQVIVDSLLEYGLDKIVGRQLAFINLTRDNLLSETPSLLPKDKVVIEVLEDVQVDDTLIQALKRLVRDGYKIALDDFEFEERWLPVVEMAHFIKLDIQKVSPATSGWVMERLKPLPIRFLAEKVETQEQYLEYKALGCQYFQGYYFSRPNTVRGKRLETNQHTVLQLLAKINRPNISIPELARTISMDVGLTYKLLRYINSAYYALPKQIDSLKFAITYLGIREIQRWASLISLASFSDRPTEILKIALIRAKMCESLAVSLKLSNSEQFFLVGLMSTIDQLLEVPLDEAVSGLPLSGEVKSALVSHAGLAGEALSCAVNFERWKLDAAHFEDLGLSKIGEIHLESVGWANKIAQVLEK</sequence>
<reference evidence="3 4" key="1">
    <citation type="submission" date="2016-12" db="EMBL/GenBank/DDBJ databases">
        <title>Genome sequencing of Methylocaldum marinum.</title>
        <authorList>
            <person name="Takeuchi M."/>
            <person name="Kamagata Y."/>
            <person name="Hiraoka S."/>
            <person name="Oshima K."/>
            <person name="Hattori M."/>
            <person name="Iwasaki W."/>
        </authorList>
    </citation>
    <scope>NUCLEOTIDE SEQUENCE [LARGE SCALE GENOMIC DNA]</scope>
    <source>
        <strain evidence="3 4">S8</strain>
    </source>
</reference>
<dbReference type="EMBL" id="AP017928">
    <property type="protein sequence ID" value="BBA35590.1"/>
    <property type="molecule type" value="Genomic_DNA"/>
</dbReference>
<evidence type="ECO:0000259" key="2">
    <source>
        <dbReference type="PROSITE" id="PS51833"/>
    </source>
</evidence>
<dbReference type="OrthoDB" id="9804751at2"/>
<dbReference type="Pfam" id="PF08668">
    <property type="entry name" value="HDOD"/>
    <property type="match status" value="1"/>
</dbReference>
<feature type="domain" description="HDOD" evidence="2">
    <location>
        <begin position="203"/>
        <end position="386"/>
    </location>
</feature>
<dbReference type="Gene3D" id="3.20.20.450">
    <property type="entry name" value="EAL domain"/>
    <property type="match status" value="1"/>
</dbReference>
<dbReference type="PANTHER" id="PTHR33525:SF4">
    <property type="entry name" value="CYCLIC DI-GMP PHOSPHODIESTERASE CDGJ"/>
    <property type="match status" value="1"/>
</dbReference>
<dbReference type="InterPro" id="IPR035919">
    <property type="entry name" value="EAL_sf"/>
</dbReference>
<protein>
    <submittedName>
        <fullName evidence="3">EAL domain protein</fullName>
    </submittedName>
</protein>
<evidence type="ECO:0000259" key="1">
    <source>
        <dbReference type="PROSITE" id="PS50883"/>
    </source>
</evidence>
<evidence type="ECO:0000313" key="4">
    <source>
        <dbReference type="Proteomes" id="UP000266313"/>
    </source>
</evidence>
<dbReference type="SUPFAM" id="SSF109604">
    <property type="entry name" value="HD-domain/PDEase-like"/>
    <property type="match status" value="1"/>
</dbReference>
<accession>A0A250KVB6</accession>
<dbReference type="PIRSF" id="PIRSF003180">
    <property type="entry name" value="DiGMPpdiest_YuxH"/>
    <property type="match status" value="1"/>
</dbReference>
<dbReference type="InterPro" id="IPR052340">
    <property type="entry name" value="RNase_Y/CdgJ"/>
</dbReference>